<evidence type="ECO:0000313" key="5">
    <source>
        <dbReference type="Proteomes" id="UP000663866"/>
    </source>
</evidence>
<dbReference type="EMBL" id="CAJOBG010002201">
    <property type="protein sequence ID" value="CAF3990781.1"/>
    <property type="molecule type" value="Genomic_DNA"/>
</dbReference>
<sequence>MNLDLLANELLLDLFEYQSGVHLLRTFHNLNSRFDNLLIVHFQTHDLDFRSLSTYTFDIICEQHLPLIADRIITLRLPNNDDTPQEIELFLADDFALRTFLHLRSPSLDRIYSIETMNKVTRQCCHLPYLIHLKFMSCSLNCNRAIRLDTFNQIWSLPKLTRCHLDIKIYKRFVIPTVHRRRSL</sequence>
<dbReference type="EMBL" id="CAJNRG010004335">
    <property type="protein sequence ID" value="CAF2065526.1"/>
    <property type="molecule type" value="Genomic_DNA"/>
</dbReference>
<dbReference type="EMBL" id="CAJOBF010000738">
    <property type="protein sequence ID" value="CAF3862689.1"/>
    <property type="molecule type" value="Genomic_DNA"/>
</dbReference>
<dbReference type="Proteomes" id="UP000663842">
    <property type="component" value="Unassembled WGS sequence"/>
</dbReference>
<dbReference type="Proteomes" id="UP000663866">
    <property type="component" value="Unassembled WGS sequence"/>
</dbReference>
<accession>A0A819F6F9</accession>
<gene>
    <name evidence="3" type="ORF">OVN521_LOCUS14473</name>
    <name evidence="2" type="ORF">UXM345_LOCUS8466</name>
    <name evidence="1" type="ORF">XDN619_LOCUS11421</name>
</gene>
<dbReference type="AlphaFoldDB" id="A0A819F6F9"/>
<evidence type="ECO:0000313" key="1">
    <source>
        <dbReference type="EMBL" id="CAF2065526.1"/>
    </source>
</evidence>
<evidence type="ECO:0000313" key="4">
    <source>
        <dbReference type="Proteomes" id="UP000663842"/>
    </source>
</evidence>
<evidence type="ECO:0000313" key="2">
    <source>
        <dbReference type="EMBL" id="CAF3862689.1"/>
    </source>
</evidence>
<proteinExistence type="predicted"/>
<organism evidence="2 4">
    <name type="scientific">Rotaria magnacalcarata</name>
    <dbReference type="NCBI Taxonomy" id="392030"/>
    <lineage>
        <taxon>Eukaryota</taxon>
        <taxon>Metazoa</taxon>
        <taxon>Spiralia</taxon>
        <taxon>Gnathifera</taxon>
        <taxon>Rotifera</taxon>
        <taxon>Eurotatoria</taxon>
        <taxon>Bdelloidea</taxon>
        <taxon>Philodinida</taxon>
        <taxon>Philodinidae</taxon>
        <taxon>Rotaria</taxon>
    </lineage>
</organism>
<evidence type="ECO:0000313" key="3">
    <source>
        <dbReference type="EMBL" id="CAF3990781.1"/>
    </source>
</evidence>
<keyword evidence="5" id="KW-1185">Reference proteome</keyword>
<name>A0A819F6F9_9BILA</name>
<protein>
    <submittedName>
        <fullName evidence="2">Uncharacterized protein</fullName>
    </submittedName>
</protein>
<dbReference type="Proteomes" id="UP000663887">
    <property type="component" value="Unassembled WGS sequence"/>
</dbReference>
<reference evidence="2" key="1">
    <citation type="submission" date="2021-02" db="EMBL/GenBank/DDBJ databases">
        <authorList>
            <person name="Nowell W R."/>
        </authorList>
    </citation>
    <scope>NUCLEOTIDE SEQUENCE</scope>
</reference>
<comment type="caution">
    <text evidence="2">The sequence shown here is derived from an EMBL/GenBank/DDBJ whole genome shotgun (WGS) entry which is preliminary data.</text>
</comment>